<dbReference type="PROSITE" id="PS51092">
    <property type="entry name" value="FN2_2"/>
    <property type="match status" value="2"/>
</dbReference>
<dbReference type="Proteomes" id="UP000675881">
    <property type="component" value="Chromosome 14"/>
</dbReference>
<dbReference type="SMART" id="SM00059">
    <property type="entry name" value="FN2"/>
    <property type="match status" value="2"/>
</dbReference>
<keyword evidence="2 3" id="KW-1015">Disulfide bond</keyword>
<evidence type="ECO:0000313" key="5">
    <source>
        <dbReference type="EMBL" id="CAF2837982.1"/>
    </source>
</evidence>
<gene>
    <name evidence="5" type="ORF">LSAA_5332</name>
</gene>
<evidence type="ECO:0000256" key="1">
    <source>
        <dbReference type="ARBA" id="ARBA00022737"/>
    </source>
</evidence>
<feature type="disulfide bond" evidence="3">
    <location>
        <begin position="104"/>
        <end position="131"/>
    </location>
</feature>
<dbReference type="OrthoDB" id="406838at2759"/>
<accession>A0A7R8CPA4</accession>
<dbReference type="InterPro" id="IPR013806">
    <property type="entry name" value="Kringle-like"/>
</dbReference>
<evidence type="ECO:0000256" key="3">
    <source>
        <dbReference type="PROSITE-ProRule" id="PRU00479"/>
    </source>
</evidence>
<dbReference type="Pfam" id="PF00040">
    <property type="entry name" value="fn2"/>
    <property type="match status" value="2"/>
</dbReference>
<reference evidence="5" key="1">
    <citation type="submission" date="2021-02" db="EMBL/GenBank/DDBJ databases">
        <authorList>
            <person name="Bekaert M."/>
        </authorList>
    </citation>
    <scope>NUCLEOTIDE SEQUENCE</scope>
    <source>
        <strain evidence="5">IoA-00</strain>
    </source>
</reference>
<dbReference type="EMBL" id="HG994593">
    <property type="protein sequence ID" value="CAF2837982.1"/>
    <property type="molecule type" value="Genomic_DNA"/>
</dbReference>
<keyword evidence="6" id="KW-1185">Reference proteome</keyword>
<protein>
    <submittedName>
        <fullName evidence="5">(salmon louse) hypothetical protein</fullName>
    </submittedName>
</protein>
<feature type="disulfide bond" evidence="3">
    <location>
        <begin position="43"/>
        <end position="70"/>
    </location>
</feature>
<proteinExistence type="predicted"/>
<evidence type="ECO:0000256" key="2">
    <source>
        <dbReference type="ARBA" id="ARBA00023157"/>
    </source>
</evidence>
<name>A0A7R8CPA4_LEPSM</name>
<dbReference type="AlphaFoldDB" id="A0A7R8CPA4"/>
<dbReference type="SUPFAM" id="SSF57440">
    <property type="entry name" value="Kringle-like"/>
    <property type="match status" value="3"/>
</dbReference>
<sequence length="180" mass="19236">MKTWIASLCILSLSRAVLSQTCVTPDGPCVFPFVFLGTTYTECTMDGSTQLWCATSVDSTTLNYETYGYCPSSCSNSTVLACQTVDGINCVFPFVFQGMTYNNCTNADYGSTFWCATSVGAGNLINSFGTCSSNCPSTSGNSPNVCNTSSGTQCVFPFTYKSITFTSCTMMDSSFSMVCN</sequence>
<evidence type="ECO:0000313" key="6">
    <source>
        <dbReference type="Proteomes" id="UP000675881"/>
    </source>
</evidence>
<dbReference type="Gene3D" id="2.10.10.10">
    <property type="entry name" value="Fibronectin, type II, collagen-binding"/>
    <property type="match status" value="3"/>
</dbReference>
<evidence type="ECO:0000259" key="4">
    <source>
        <dbReference type="PROSITE" id="PS51092"/>
    </source>
</evidence>
<dbReference type="InterPro" id="IPR036943">
    <property type="entry name" value="FN_type2_sf"/>
</dbReference>
<comment type="caution">
    <text evidence="3">Lacks conserved residue(s) required for the propagation of feature annotation.</text>
</comment>
<feature type="domain" description="Fibronectin type-II" evidence="4">
    <location>
        <begin position="24"/>
        <end position="72"/>
    </location>
</feature>
<organism evidence="5 6">
    <name type="scientific">Lepeophtheirus salmonis</name>
    <name type="common">Salmon louse</name>
    <name type="synonym">Caligus salmonis</name>
    <dbReference type="NCBI Taxonomy" id="72036"/>
    <lineage>
        <taxon>Eukaryota</taxon>
        <taxon>Metazoa</taxon>
        <taxon>Ecdysozoa</taxon>
        <taxon>Arthropoda</taxon>
        <taxon>Crustacea</taxon>
        <taxon>Multicrustacea</taxon>
        <taxon>Hexanauplia</taxon>
        <taxon>Copepoda</taxon>
        <taxon>Siphonostomatoida</taxon>
        <taxon>Caligidae</taxon>
        <taxon>Lepeophtheirus</taxon>
    </lineage>
</organism>
<feature type="domain" description="Fibronectin type-II" evidence="4">
    <location>
        <begin position="85"/>
        <end position="133"/>
    </location>
</feature>
<dbReference type="InterPro" id="IPR000562">
    <property type="entry name" value="FN_type2_dom"/>
</dbReference>
<keyword evidence="1" id="KW-0677">Repeat</keyword>